<protein>
    <submittedName>
        <fullName evidence="1">Uncharacterized protein</fullName>
    </submittedName>
</protein>
<evidence type="ECO:0000313" key="2">
    <source>
        <dbReference type="Proteomes" id="UP000054559"/>
    </source>
</evidence>
<proteinExistence type="predicted"/>
<gene>
    <name evidence="1" type="ORF">CISG_09845</name>
</gene>
<dbReference type="EMBL" id="DS268227">
    <property type="protein sequence ID" value="KMU72884.1"/>
    <property type="molecule type" value="Genomic_DNA"/>
</dbReference>
<accession>A0A0J8QKC5</accession>
<name>A0A0J8QKC5_COCIT</name>
<dbReference type="AlphaFoldDB" id="A0A0J8QKC5"/>
<organism evidence="1 2">
    <name type="scientific">Coccidioides immitis RMSCC 3703</name>
    <dbReference type="NCBI Taxonomy" id="454286"/>
    <lineage>
        <taxon>Eukaryota</taxon>
        <taxon>Fungi</taxon>
        <taxon>Dikarya</taxon>
        <taxon>Ascomycota</taxon>
        <taxon>Pezizomycotina</taxon>
        <taxon>Eurotiomycetes</taxon>
        <taxon>Eurotiomycetidae</taxon>
        <taxon>Onygenales</taxon>
        <taxon>Onygenaceae</taxon>
        <taxon>Coccidioides</taxon>
    </lineage>
</organism>
<dbReference type="Proteomes" id="UP000054559">
    <property type="component" value="Unassembled WGS sequence"/>
</dbReference>
<sequence length="104" mass="11996">MWIDHSRDCIKHTIDTLEKYMNQISPISRCFLDQSECVYILGKIHCIGRDALPKDSPVKGPCMRNKRQCQHREEGKGGVYGLLGPWYRASTRMRMEVRGSPQSV</sequence>
<evidence type="ECO:0000313" key="1">
    <source>
        <dbReference type="EMBL" id="KMU72884.1"/>
    </source>
</evidence>
<reference evidence="2" key="1">
    <citation type="journal article" date="2010" name="Genome Res.">
        <title>Population genomic sequencing of Coccidioides fungi reveals recent hybridization and transposon control.</title>
        <authorList>
            <person name="Neafsey D.E."/>
            <person name="Barker B.M."/>
            <person name="Sharpton T.J."/>
            <person name="Stajich J.E."/>
            <person name="Park D.J."/>
            <person name="Whiston E."/>
            <person name="Hung C.-Y."/>
            <person name="McMahan C."/>
            <person name="White J."/>
            <person name="Sykes S."/>
            <person name="Heiman D."/>
            <person name="Young S."/>
            <person name="Zeng Q."/>
            <person name="Abouelleil A."/>
            <person name="Aftuck L."/>
            <person name="Bessette D."/>
            <person name="Brown A."/>
            <person name="FitzGerald M."/>
            <person name="Lui A."/>
            <person name="Macdonald J.P."/>
            <person name="Priest M."/>
            <person name="Orbach M.J."/>
            <person name="Galgiani J.N."/>
            <person name="Kirkland T.N."/>
            <person name="Cole G.T."/>
            <person name="Birren B.W."/>
            <person name="Henn M.R."/>
            <person name="Taylor J.W."/>
            <person name="Rounsley S.D."/>
        </authorList>
    </citation>
    <scope>NUCLEOTIDE SEQUENCE [LARGE SCALE GENOMIC DNA]</scope>
    <source>
        <strain evidence="2">RMSCC 3703</strain>
    </source>
</reference>